<reference evidence="2" key="1">
    <citation type="journal article" date="2014" name="Proc. Natl. Acad. Sci. U.S.A.">
        <title>Extensive sampling of basidiomycete genomes demonstrates inadequacy of the white-rot/brown-rot paradigm for wood decay fungi.</title>
        <authorList>
            <person name="Riley R."/>
            <person name="Salamov A.A."/>
            <person name="Brown D.W."/>
            <person name="Nagy L.G."/>
            <person name="Floudas D."/>
            <person name="Held B.W."/>
            <person name="Levasseur A."/>
            <person name="Lombard V."/>
            <person name="Morin E."/>
            <person name="Otillar R."/>
            <person name="Lindquist E.A."/>
            <person name="Sun H."/>
            <person name="LaButti K.M."/>
            <person name="Schmutz J."/>
            <person name="Jabbour D."/>
            <person name="Luo H."/>
            <person name="Baker S.E."/>
            <person name="Pisabarro A.G."/>
            <person name="Walton J.D."/>
            <person name="Blanchette R.A."/>
            <person name="Henrissat B."/>
            <person name="Martin F."/>
            <person name="Cullen D."/>
            <person name="Hibbett D.S."/>
            <person name="Grigoriev I.V."/>
        </authorList>
    </citation>
    <scope>NUCLEOTIDE SEQUENCE [LARGE SCALE GENOMIC DNA]</scope>
    <source>
        <strain evidence="2">CBS 339.88</strain>
    </source>
</reference>
<dbReference type="EMBL" id="KL142371">
    <property type="protein sequence ID" value="KDR81046.1"/>
    <property type="molecule type" value="Genomic_DNA"/>
</dbReference>
<evidence type="ECO:0008006" key="3">
    <source>
        <dbReference type="Google" id="ProtNLM"/>
    </source>
</evidence>
<evidence type="ECO:0000313" key="1">
    <source>
        <dbReference type="EMBL" id="KDR81046.1"/>
    </source>
</evidence>
<protein>
    <recommendedName>
        <fullName evidence="3">F-box domain-containing protein</fullName>
    </recommendedName>
</protein>
<dbReference type="HOGENOM" id="CLU_044370_0_0_1"/>
<dbReference type="OrthoDB" id="3267648at2759"/>
<dbReference type="AlphaFoldDB" id="A0A067TD30"/>
<name>A0A067TD30_GALM3</name>
<dbReference type="Proteomes" id="UP000027222">
    <property type="component" value="Unassembled WGS sequence"/>
</dbReference>
<evidence type="ECO:0000313" key="2">
    <source>
        <dbReference type="Proteomes" id="UP000027222"/>
    </source>
</evidence>
<dbReference type="SUPFAM" id="SSF52058">
    <property type="entry name" value="L domain-like"/>
    <property type="match status" value="1"/>
</dbReference>
<proteinExistence type="predicted"/>
<sequence>MSLGRAALKPVITRISRTFPPTTGTNINLDDNSQKTMGTRILWIDLDYVWSTDVIGTAHFHRPDPPVYYDEEMEESVRQVVLRDMQGNLDERIDTVRIDGYPAPKMWQALDGLSPKYLDLRCGFNEEIEFLDLNGLRYQWKGLESFSLNNFCTNHFTSSDQVPRVFSQISCLELVWCCDFNFIPPGGATKLSQLRIFENDACEMFIRIIDGNPAVAKTLKTLDIESKNGCDYQREFDPVDFRIRIQRCLNLRVLRLSLSSQDGMDLDLAGYIPPSVEQLDMEVTCSFTFLCDMDDWIRRASDATWLPNLKSFRISLDTGSAVNDLRQPEAWPEEDSETRDEHPIQTIKLTPSPALSQSFDQEFEKKKKSLYDLLKVTRPSVDISY</sequence>
<organism evidence="1 2">
    <name type="scientific">Galerina marginata (strain CBS 339.88)</name>
    <dbReference type="NCBI Taxonomy" id="685588"/>
    <lineage>
        <taxon>Eukaryota</taxon>
        <taxon>Fungi</taxon>
        <taxon>Dikarya</taxon>
        <taxon>Basidiomycota</taxon>
        <taxon>Agaricomycotina</taxon>
        <taxon>Agaricomycetes</taxon>
        <taxon>Agaricomycetidae</taxon>
        <taxon>Agaricales</taxon>
        <taxon>Agaricineae</taxon>
        <taxon>Strophariaceae</taxon>
        <taxon>Galerina</taxon>
    </lineage>
</organism>
<accession>A0A067TD30</accession>
<gene>
    <name evidence="1" type="ORF">GALMADRAFT_277118</name>
</gene>
<keyword evidence="2" id="KW-1185">Reference proteome</keyword>